<dbReference type="Proteomes" id="UP000318733">
    <property type="component" value="Unassembled WGS sequence"/>
</dbReference>
<evidence type="ECO:0000313" key="4">
    <source>
        <dbReference type="EMBL" id="TSJ36534.1"/>
    </source>
</evidence>
<evidence type="ECO:0000259" key="3">
    <source>
        <dbReference type="PROSITE" id="PS50110"/>
    </source>
</evidence>
<dbReference type="Pfam" id="PF00072">
    <property type="entry name" value="Response_reg"/>
    <property type="match status" value="1"/>
</dbReference>
<dbReference type="PANTHER" id="PTHR44591">
    <property type="entry name" value="STRESS RESPONSE REGULATOR PROTEIN 1"/>
    <property type="match status" value="1"/>
</dbReference>
<dbReference type="OrthoDB" id="677887at2"/>
<dbReference type="SUPFAM" id="SSF52172">
    <property type="entry name" value="CheY-like"/>
    <property type="match status" value="1"/>
</dbReference>
<feature type="domain" description="Response regulatory" evidence="3">
    <location>
        <begin position="4"/>
        <end position="119"/>
    </location>
</feature>
<keyword evidence="5" id="KW-1185">Reference proteome</keyword>
<dbReference type="AlphaFoldDB" id="A0A556M9D7"/>
<dbReference type="RefSeq" id="WP_144250501.1">
    <property type="nucleotide sequence ID" value="NZ_VLPK01000006.1"/>
</dbReference>
<evidence type="ECO:0000313" key="5">
    <source>
        <dbReference type="Proteomes" id="UP000318733"/>
    </source>
</evidence>
<accession>A0A556M9D7</accession>
<dbReference type="PROSITE" id="PS50110">
    <property type="entry name" value="RESPONSE_REGULATORY"/>
    <property type="match status" value="1"/>
</dbReference>
<comment type="caution">
    <text evidence="4">The sequence shown here is derived from an EMBL/GenBank/DDBJ whole genome shotgun (WGS) entry which is preliminary data.</text>
</comment>
<dbReference type="GO" id="GO:0000160">
    <property type="term" value="P:phosphorelay signal transduction system"/>
    <property type="evidence" value="ECO:0007669"/>
    <property type="project" value="InterPro"/>
</dbReference>
<evidence type="ECO:0000256" key="2">
    <source>
        <dbReference type="PROSITE-ProRule" id="PRU00169"/>
    </source>
</evidence>
<reference evidence="4 5" key="1">
    <citation type="submission" date="2019-07" db="EMBL/GenBank/DDBJ databases">
        <authorList>
            <person name="Huq M.A."/>
        </authorList>
    </citation>
    <scope>NUCLEOTIDE SEQUENCE [LARGE SCALE GENOMIC DNA]</scope>
    <source>
        <strain evidence="4 5">MAH-19</strain>
    </source>
</reference>
<dbReference type="PANTHER" id="PTHR44591:SF3">
    <property type="entry name" value="RESPONSE REGULATORY DOMAIN-CONTAINING PROTEIN"/>
    <property type="match status" value="1"/>
</dbReference>
<evidence type="ECO:0000256" key="1">
    <source>
        <dbReference type="ARBA" id="ARBA00022553"/>
    </source>
</evidence>
<feature type="modified residue" description="4-aspartylphosphate" evidence="2">
    <location>
        <position position="53"/>
    </location>
</feature>
<dbReference type="InterPro" id="IPR050595">
    <property type="entry name" value="Bact_response_regulator"/>
</dbReference>
<proteinExistence type="predicted"/>
<dbReference type="EMBL" id="VLPK01000006">
    <property type="protein sequence ID" value="TSJ36534.1"/>
    <property type="molecule type" value="Genomic_DNA"/>
</dbReference>
<dbReference type="InterPro" id="IPR011006">
    <property type="entry name" value="CheY-like_superfamily"/>
</dbReference>
<dbReference type="SMART" id="SM00448">
    <property type="entry name" value="REC"/>
    <property type="match status" value="1"/>
</dbReference>
<gene>
    <name evidence="4" type="ORF">FO440_22145</name>
</gene>
<dbReference type="InterPro" id="IPR001789">
    <property type="entry name" value="Sig_transdc_resp-reg_receiver"/>
</dbReference>
<protein>
    <submittedName>
        <fullName evidence="4">Response regulator transcription factor</fullName>
    </submittedName>
</protein>
<name>A0A556M9D7_9SPHI</name>
<dbReference type="Gene3D" id="3.40.50.2300">
    <property type="match status" value="1"/>
</dbReference>
<keyword evidence="1 2" id="KW-0597">Phosphoprotein</keyword>
<organism evidence="4 5">
    <name type="scientific">Mucilaginibacter corticis</name>
    <dbReference type="NCBI Taxonomy" id="2597670"/>
    <lineage>
        <taxon>Bacteria</taxon>
        <taxon>Pseudomonadati</taxon>
        <taxon>Bacteroidota</taxon>
        <taxon>Sphingobacteriia</taxon>
        <taxon>Sphingobacteriales</taxon>
        <taxon>Sphingobacteriaceae</taxon>
        <taxon>Mucilaginibacter</taxon>
    </lineage>
</organism>
<sequence>MGKRILVLDDDQHILDILTYILTEDAYEVKVLADGHQVAAAIEQFDPALILMDVMLADLDGWVICRHLKERPETSHIPVILISGTHDLAATLHQQGAPNDFMTKPFDLDVLLSKIKAQLV</sequence>